<accession>A0A3S1CI44</accession>
<dbReference type="SUPFAM" id="SSF55729">
    <property type="entry name" value="Acyl-CoA N-acyltransferases (Nat)"/>
    <property type="match status" value="1"/>
</dbReference>
<proteinExistence type="predicted"/>
<evidence type="ECO:0000259" key="2">
    <source>
        <dbReference type="PROSITE" id="PS51186"/>
    </source>
</evidence>
<feature type="transmembrane region" description="Helical" evidence="1">
    <location>
        <begin position="28"/>
        <end position="49"/>
    </location>
</feature>
<reference evidence="3" key="1">
    <citation type="submission" date="2018-12" db="EMBL/GenBank/DDBJ databases">
        <authorList>
            <person name="Will S."/>
            <person name="Neumann-Schaal M."/>
            <person name="Henke P."/>
        </authorList>
    </citation>
    <scope>NUCLEOTIDE SEQUENCE</scope>
    <source>
        <strain evidence="3">PCC 7102</strain>
    </source>
</reference>
<dbReference type="EMBL" id="RSCL01000012">
    <property type="protein sequence ID" value="RUT03937.1"/>
    <property type="molecule type" value="Genomic_DNA"/>
</dbReference>
<feature type="transmembrane region" description="Helical" evidence="1">
    <location>
        <begin position="55"/>
        <end position="74"/>
    </location>
</feature>
<protein>
    <recommendedName>
        <fullName evidence="2">N-acetyltransferase domain-containing protein</fullName>
    </recommendedName>
</protein>
<reference evidence="3" key="2">
    <citation type="journal article" date="2019" name="Genome Biol. Evol.">
        <title>Day and night: Metabolic profiles and evolutionary relationships of six axenic non-marine cyanobacteria.</title>
        <authorList>
            <person name="Will S.E."/>
            <person name="Henke P."/>
            <person name="Boedeker C."/>
            <person name="Huang S."/>
            <person name="Brinkmann H."/>
            <person name="Rohde M."/>
            <person name="Jarek M."/>
            <person name="Friedl T."/>
            <person name="Seufert S."/>
            <person name="Schumacher M."/>
            <person name="Overmann J."/>
            <person name="Neumann-Schaal M."/>
            <person name="Petersen J."/>
        </authorList>
    </citation>
    <scope>NUCLEOTIDE SEQUENCE [LARGE SCALE GENOMIC DNA]</scope>
    <source>
        <strain evidence="3">PCC 7102</strain>
    </source>
</reference>
<comment type="caution">
    <text evidence="3">The sequence shown here is derived from an EMBL/GenBank/DDBJ whole genome shotgun (WGS) entry which is preliminary data.</text>
</comment>
<gene>
    <name evidence="3" type="ORF">DSM106972_048510</name>
</gene>
<evidence type="ECO:0000313" key="4">
    <source>
        <dbReference type="Proteomes" id="UP000271624"/>
    </source>
</evidence>
<dbReference type="Proteomes" id="UP000271624">
    <property type="component" value="Unassembled WGS sequence"/>
</dbReference>
<organism evidence="3 4">
    <name type="scientific">Dulcicalothrix desertica PCC 7102</name>
    <dbReference type="NCBI Taxonomy" id="232991"/>
    <lineage>
        <taxon>Bacteria</taxon>
        <taxon>Bacillati</taxon>
        <taxon>Cyanobacteriota</taxon>
        <taxon>Cyanophyceae</taxon>
        <taxon>Nostocales</taxon>
        <taxon>Calotrichaceae</taxon>
        <taxon>Dulcicalothrix</taxon>
    </lineage>
</organism>
<evidence type="ECO:0000256" key="1">
    <source>
        <dbReference type="SAM" id="Phobius"/>
    </source>
</evidence>
<dbReference type="PROSITE" id="PS51186">
    <property type="entry name" value="GNAT"/>
    <property type="match status" value="1"/>
</dbReference>
<dbReference type="InterPro" id="IPR000182">
    <property type="entry name" value="GNAT_dom"/>
</dbReference>
<dbReference type="AlphaFoldDB" id="A0A3S1CI44"/>
<keyword evidence="1" id="KW-0812">Transmembrane</keyword>
<keyword evidence="1" id="KW-1133">Transmembrane helix</keyword>
<name>A0A3S1CI44_9CYAN</name>
<dbReference type="InterPro" id="IPR016181">
    <property type="entry name" value="Acyl_CoA_acyltransferase"/>
</dbReference>
<dbReference type="Pfam" id="PF13508">
    <property type="entry name" value="Acetyltransf_7"/>
    <property type="match status" value="1"/>
</dbReference>
<evidence type="ECO:0000313" key="3">
    <source>
        <dbReference type="EMBL" id="RUT03937.1"/>
    </source>
</evidence>
<dbReference type="Gene3D" id="3.40.630.30">
    <property type="match status" value="1"/>
</dbReference>
<keyword evidence="4" id="KW-1185">Reference proteome</keyword>
<dbReference type="GO" id="GO:0016747">
    <property type="term" value="F:acyltransferase activity, transferring groups other than amino-acyl groups"/>
    <property type="evidence" value="ECO:0007669"/>
    <property type="project" value="InterPro"/>
</dbReference>
<sequence length="189" mass="21565">MSHSQINYSNLIIRRANIQDLNQTIKKAIINSLIFLAPSILIALIVFQYEIEPLIIALTFSPYLILCIFAFIYNSGRLLGFFPKQPKNTHTWVAIYMGKRIGSTDINSQSNYSVLETLYINRSFRSLGVGTLLVQTLASEEIKPLYVQPERHAASFCEKLGFVPVNQTDLPTQLKERNSLFTSKYMVLR</sequence>
<feature type="domain" description="N-acetyltransferase" evidence="2">
    <location>
        <begin position="49"/>
        <end position="189"/>
    </location>
</feature>
<keyword evidence="1" id="KW-0472">Membrane</keyword>